<evidence type="ECO:0000313" key="3">
    <source>
        <dbReference type="Proteomes" id="UP001150538"/>
    </source>
</evidence>
<evidence type="ECO:0000313" key="2">
    <source>
        <dbReference type="EMBL" id="KAJ1915871.1"/>
    </source>
</evidence>
<evidence type="ECO:0000256" key="1">
    <source>
        <dbReference type="SAM" id="SignalP"/>
    </source>
</evidence>
<sequence length="229" mass="24092">MLSSTFLGLISAIYVATIYPGHAKAEISGSNSITPHDYVGLGSGLENNPPWCGMSYNTLDIGRITAVQGLGNKADCGSCLRIVTDAANCGAIPPIPFKEDGNIDEAKFQAEKENYQKNQVKAIAEGRSETDGMGSEQEGCKGGNGSKRWIYVMAVDQGGQGLDVSRVSFSALFQQPSNPTAATWETVDKAFCEGIELGEGGEGIKNYSKVSDIKVHTGDDPSADTPGSS</sequence>
<accession>A0A9W7ZST7</accession>
<proteinExistence type="predicted"/>
<feature type="chain" id="PRO_5040845616" evidence="1">
    <location>
        <begin position="24"/>
        <end position="229"/>
    </location>
</feature>
<dbReference type="EMBL" id="JANBPU010000126">
    <property type="protein sequence ID" value="KAJ1915871.1"/>
    <property type="molecule type" value="Genomic_DNA"/>
</dbReference>
<dbReference type="Proteomes" id="UP001150538">
    <property type="component" value="Unassembled WGS sequence"/>
</dbReference>
<name>A0A9W7ZST7_9FUNG</name>
<keyword evidence="1" id="KW-0732">Signal</keyword>
<gene>
    <name evidence="2" type="ORF">H4219_004093</name>
</gene>
<protein>
    <submittedName>
        <fullName evidence="2">Uncharacterized protein</fullName>
    </submittedName>
</protein>
<dbReference type="OrthoDB" id="5561496at2759"/>
<reference evidence="2" key="1">
    <citation type="submission" date="2022-07" db="EMBL/GenBank/DDBJ databases">
        <title>Phylogenomic reconstructions and comparative analyses of Kickxellomycotina fungi.</title>
        <authorList>
            <person name="Reynolds N.K."/>
            <person name="Stajich J.E."/>
            <person name="Barry K."/>
            <person name="Grigoriev I.V."/>
            <person name="Crous P."/>
            <person name="Smith M.E."/>
        </authorList>
    </citation>
    <scope>NUCLEOTIDE SEQUENCE</scope>
    <source>
        <strain evidence="2">NBRC 100468</strain>
    </source>
</reference>
<feature type="signal peptide" evidence="1">
    <location>
        <begin position="1"/>
        <end position="23"/>
    </location>
</feature>
<organism evidence="2 3">
    <name type="scientific">Mycoemilia scoparia</name>
    <dbReference type="NCBI Taxonomy" id="417184"/>
    <lineage>
        <taxon>Eukaryota</taxon>
        <taxon>Fungi</taxon>
        <taxon>Fungi incertae sedis</taxon>
        <taxon>Zoopagomycota</taxon>
        <taxon>Kickxellomycotina</taxon>
        <taxon>Kickxellomycetes</taxon>
        <taxon>Kickxellales</taxon>
        <taxon>Kickxellaceae</taxon>
        <taxon>Mycoemilia</taxon>
    </lineage>
</organism>
<keyword evidence="3" id="KW-1185">Reference proteome</keyword>
<dbReference type="AlphaFoldDB" id="A0A9W7ZST7"/>
<comment type="caution">
    <text evidence="2">The sequence shown here is derived from an EMBL/GenBank/DDBJ whole genome shotgun (WGS) entry which is preliminary data.</text>
</comment>